<keyword evidence="3" id="KW-0479">Metal-binding</keyword>
<name>A0A7X9RW32_9BACT</name>
<feature type="binding site" evidence="2">
    <location>
        <position position="193"/>
    </location>
    <ligand>
        <name>substrate</name>
    </ligand>
</feature>
<dbReference type="PIRSF" id="PIRSF039026">
    <property type="entry name" value="SiaP"/>
    <property type="match status" value="1"/>
</dbReference>
<evidence type="ECO:0000256" key="2">
    <source>
        <dbReference type="PIRSR" id="PIRSR039026-1"/>
    </source>
</evidence>
<accession>A0A7X9RW32</accession>
<dbReference type="PROSITE" id="PS51318">
    <property type="entry name" value="TAT"/>
    <property type="match status" value="1"/>
</dbReference>
<evidence type="ECO:0000256" key="1">
    <source>
        <dbReference type="ARBA" id="ARBA00022729"/>
    </source>
</evidence>
<sequence length="373" mass="41969">MAKNNNRRDFIKNMTALSGAALSTSLISSCATSSKDQKIKEKKSDKVYNWRCVTVWPPNFPILGESVVNLADELRDLSNGRLNIKVYGGGELVPALESFDAVQLGGAQMMHGAAYYWAGKIPASIFFTAVPFGMSTREHNAWLLYGGGNELWKELYNSIGLEPFPCGNTGTQMGGWFNKKLKTAEDLEGIKMRIPGLGGKVFTKAGGTSVTVPGGEIYTNLERGVIDATEWIGPYHDYLMGFHKIAKYYYYPGWHEPSATLELVCNKKAYDELPEDLQELIRSVSLKHNGIMMSEFEKYNAEYLEKIRAENKNEILPFPDDVMKSLKKYADESMEELIQSDEFAQKVAQSFFDFKKKIKQWSIISTDAMQPYL</sequence>
<feature type="binding site" evidence="3">
    <location>
        <position position="230"/>
    </location>
    <ligand>
        <name>substrate</name>
    </ligand>
</feature>
<evidence type="ECO:0000313" key="4">
    <source>
        <dbReference type="EMBL" id="NME69714.1"/>
    </source>
</evidence>
<dbReference type="NCBIfam" id="NF037995">
    <property type="entry name" value="TRAP_S1"/>
    <property type="match status" value="1"/>
</dbReference>
<keyword evidence="5" id="KW-1185">Reference proteome</keyword>
<organism evidence="4 5">
    <name type="scientific">Flammeovirga aprica JL-4</name>
    <dbReference type="NCBI Taxonomy" id="694437"/>
    <lineage>
        <taxon>Bacteria</taxon>
        <taxon>Pseudomonadati</taxon>
        <taxon>Bacteroidota</taxon>
        <taxon>Cytophagia</taxon>
        <taxon>Cytophagales</taxon>
        <taxon>Flammeovirgaceae</taxon>
        <taxon>Flammeovirga</taxon>
    </lineage>
</organism>
<dbReference type="Gene3D" id="3.40.190.170">
    <property type="entry name" value="Bacterial extracellular solute-binding protein, family 7"/>
    <property type="match status" value="1"/>
</dbReference>
<keyword evidence="1" id="KW-0732">Signal</keyword>
<proteinExistence type="predicted"/>
<feature type="binding site" evidence="3">
    <location>
        <position position="256"/>
    </location>
    <ligand>
        <name>substrate</name>
    </ligand>
</feature>
<dbReference type="PROSITE" id="PS51257">
    <property type="entry name" value="PROKAR_LIPOPROTEIN"/>
    <property type="match status" value="1"/>
</dbReference>
<dbReference type="AlphaFoldDB" id="A0A7X9RW32"/>
<evidence type="ECO:0000313" key="5">
    <source>
        <dbReference type="Proteomes" id="UP000576082"/>
    </source>
</evidence>
<dbReference type="GO" id="GO:0031317">
    <property type="term" value="C:tripartite ATP-independent periplasmic transporter complex"/>
    <property type="evidence" value="ECO:0007669"/>
    <property type="project" value="InterPro"/>
</dbReference>
<dbReference type="GO" id="GO:0055085">
    <property type="term" value="P:transmembrane transport"/>
    <property type="evidence" value="ECO:0007669"/>
    <property type="project" value="InterPro"/>
</dbReference>
<dbReference type="GO" id="GO:0046872">
    <property type="term" value="F:metal ion binding"/>
    <property type="evidence" value="ECO:0007669"/>
    <property type="project" value="UniProtKB-KW"/>
</dbReference>
<dbReference type="InterPro" id="IPR018389">
    <property type="entry name" value="DctP_fam"/>
</dbReference>
<dbReference type="PANTHER" id="PTHR33376:SF5">
    <property type="entry name" value="EXTRACYTOPLASMIC SOLUTE RECEPTOR PROTEIN"/>
    <property type="match status" value="1"/>
</dbReference>
<protein>
    <submittedName>
        <fullName evidence="4">TRAP transporter substrate-binding protein</fullName>
    </submittedName>
</protein>
<evidence type="ECO:0000256" key="3">
    <source>
        <dbReference type="PIRSR" id="PIRSR039026-2"/>
    </source>
</evidence>
<dbReference type="Proteomes" id="UP000576082">
    <property type="component" value="Unassembled WGS sequence"/>
</dbReference>
<gene>
    <name evidence="4" type="ORF">HHU12_17190</name>
</gene>
<dbReference type="CDD" id="cd13604">
    <property type="entry name" value="PBP2_TRAP_ketoacid_lactate_like"/>
    <property type="match status" value="1"/>
</dbReference>
<dbReference type="Gene3D" id="3.40.190.10">
    <property type="entry name" value="Periplasmic binding protein-like II"/>
    <property type="match status" value="1"/>
</dbReference>
<reference evidence="4 5" key="1">
    <citation type="submission" date="2020-04" db="EMBL/GenBank/DDBJ databases">
        <title>Flammeovirga sp. SR4, a novel species isolated from seawater.</title>
        <authorList>
            <person name="Wang X."/>
        </authorList>
    </citation>
    <scope>NUCLEOTIDE SEQUENCE [LARGE SCALE GENOMIC DNA]</scope>
    <source>
        <strain evidence="4 5">ATCC 23126</strain>
    </source>
</reference>
<dbReference type="InterPro" id="IPR026289">
    <property type="entry name" value="SBP_TakP-like"/>
</dbReference>
<comment type="caution">
    <text evidence="4">The sequence shown here is derived from an EMBL/GenBank/DDBJ whole genome shotgun (WGS) entry which is preliminary data.</text>
</comment>
<feature type="binding site" evidence="2">
    <location>
        <position position="172"/>
    </location>
    <ligand>
        <name>substrate</name>
    </ligand>
</feature>
<dbReference type="EMBL" id="JABANE010000047">
    <property type="protein sequence ID" value="NME69714.1"/>
    <property type="molecule type" value="Genomic_DNA"/>
</dbReference>
<dbReference type="InterPro" id="IPR006311">
    <property type="entry name" value="TAT_signal"/>
</dbReference>
<dbReference type="RefSeq" id="WP_169657977.1">
    <property type="nucleotide sequence ID" value="NZ_JABANE010000047.1"/>
</dbReference>
<dbReference type="PANTHER" id="PTHR33376">
    <property type="match status" value="1"/>
</dbReference>
<feature type="binding site" evidence="3">
    <location>
        <position position="231"/>
    </location>
    <ligand>
        <name>Na(+)</name>
        <dbReference type="ChEBI" id="CHEBI:29101"/>
    </ligand>
</feature>
<dbReference type="InterPro" id="IPR038404">
    <property type="entry name" value="TRAP_DctP_sf"/>
</dbReference>
<dbReference type="Pfam" id="PF03480">
    <property type="entry name" value="DctP"/>
    <property type="match status" value="1"/>
</dbReference>